<dbReference type="GO" id="GO:0006284">
    <property type="term" value="P:base-excision repair"/>
    <property type="evidence" value="ECO:0007669"/>
    <property type="project" value="InterPro"/>
</dbReference>
<keyword evidence="3" id="KW-0227">DNA damage</keyword>
<evidence type="ECO:0000313" key="11">
    <source>
        <dbReference type="Proteomes" id="UP000030742"/>
    </source>
</evidence>
<dbReference type="STRING" id="77166.U4UTX4"/>
<dbReference type="GO" id="GO:0005634">
    <property type="term" value="C:nucleus"/>
    <property type="evidence" value="ECO:0007669"/>
    <property type="project" value="UniProtKB-SubCell"/>
</dbReference>
<dbReference type="InterPro" id="IPR036895">
    <property type="entry name" value="Uracil-DNA_glycosylase-like_sf"/>
</dbReference>
<dbReference type="Gene3D" id="3.40.470.10">
    <property type="entry name" value="Uracil-DNA glycosylase-like domain"/>
    <property type="match status" value="1"/>
</dbReference>
<protein>
    <recommendedName>
        <fullName evidence="9">Uracil-DNA glycosylase-like domain-containing protein</fullName>
    </recommendedName>
</protein>
<comment type="subcellular location">
    <subcellularLocation>
        <location evidence="1">Nucleus</location>
    </subcellularLocation>
</comment>
<evidence type="ECO:0000256" key="3">
    <source>
        <dbReference type="ARBA" id="ARBA00022763"/>
    </source>
</evidence>
<feature type="domain" description="Uracil-DNA glycosylase-like" evidence="9">
    <location>
        <begin position="98"/>
        <end position="283"/>
    </location>
</feature>
<dbReference type="CDD" id="cd19374">
    <property type="entry name" value="UDG-F3_SMUG1-like"/>
    <property type="match status" value="1"/>
</dbReference>
<dbReference type="PANTHER" id="PTHR13235:SF2">
    <property type="entry name" value="SINGLE-STRAND SELECTIVE MONOFUNCTIONAL URACIL DNA GLYCOSYLASE"/>
    <property type="match status" value="1"/>
</dbReference>
<evidence type="ECO:0000256" key="2">
    <source>
        <dbReference type="ARBA" id="ARBA00007889"/>
    </source>
</evidence>
<evidence type="ECO:0000256" key="7">
    <source>
        <dbReference type="ARBA" id="ARBA00023242"/>
    </source>
</evidence>
<dbReference type="PANTHER" id="PTHR13235">
    <property type="entry name" value="SINGLE-STRAND SELECTIVE MONOFUNCTIONAL URACIL DNA GLYCOSYLASE"/>
    <property type="match status" value="1"/>
</dbReference>
<dbReference type="GO" id="GO:0003677">
    <property type="term" value="F:DNA binding"/>
    <property type="evidence" value="ECO:0007669"/>
    <property type="project" value="UniProtKB-KW"/>
</dbReference>
<evidence type="ECO:0000256" key="8">
    <source>
        <dbReference type="SAM" id="MobiDB-lite"/>
    </source>
</evidence>
<reference evidence="10 11" key="1">
    <citation type="journal article" date="2013" name="Genome Biol.">
        <title>Draft genome of the mountain pine beetle, Dendroctonus ponderosae Hopkins, a major forest pest.</title>
        <authorList>
            <person name="Keeling C.I."/>
            <person name="Yuen M.M."/>
            <person name="Liao N.Y."/>
            <person name="Docking T.R."/>
            <person name="Chan S.K."/>
            <person name="Taylor G.A."/>
            <person name="Palmquist D.L."/>
            <person name="Jackman S.D."/>
            <person name="Nguyen A."/>
            <person name="Li M."/>
            <person name="Henderson H."/>
            <person name="Janes J.K."/>
            <person name="Zhao Y."/>
            <person name="Pandoh P."/>
            <person name="Moore R."/>
            <person name="Sperling F.A."/>
            <person name="Huber D.P."/>
            <person name="Birol I."/>
            <person name="Jones S.J."/>
            <person name="Bohlmann J."/>
        </authorList>
    </citation>
    <scope>NUCLEOTIDE SEQUENCE</scope>
</reference>
<comment type="similarity">
    <text evidence="2">Belongs to the uracil-DNA glycosylase (UDG) superfamily. SMUG1 family.</text>
</comment>
<gene>
    <name evidence="10" type="ORF">D910_00733</name>
</gene>
<dbReference type="GO" id="GO:0017065">
    <property type="term" value="F:single-strand selective uracil DNA N-glycosylase activity"/>
    <property type="evidence" value="ECO:0007669"/>
    <property type="project" value="InterPro"/>
</dbReference>
<evidence type="ECO:0000256" key="6">
    <source>
        <dbReference type="ARBA" id="ARBA00023204"/>
    </source>
</evidence>
<dbReference type="Proteomes" id="UP000030742">
    <property type="component" value="Unassembled WGS sequence"/>
</dbReference>
<organism evidence="10 11">
    <name type="scientific">Dendroctonus ponderosae</name>
    <name type="common">Mountain pine beetle</name>
    <dbReference type="NCBI Taxonomy" id="77166"/>
    <lineage>
        <taxon>Eukaryota</taxon>
        <taxon>Metazoa</taxon>
        <taxon>Ecdysozoa</taxon>
        <taxon>Arthropoda</taxon>
        <taxon>Hexapoda</taxon>
        <taxon>Insecta</taxon>
        <taxon>Pterygota</taxon>
        <taxon>Neoptera</taxon>
        <taxon>Endopterygota</taxon>
        <taxon>Coleoptera</taxon>
        <taxon>Polyphaga</taxon>
        <taxon>Cucujiformia</taxon>
        <taxon>Curculionidae</taxon>
        <taxon>Scolytinae</taxon>
        <taxon>Dendroctonus</taxon>
    </lineage>
</organism>
<evidence type="ECO:0000259" key="9">
    <source>
        <dbReference type="Pfam" id="PF03167"/>
    </source>
</evidence>
<evidence type="ECO:0000256" key="4">
    <source>
        <dbReference type="ARBA" id="ARBA00022801"/>
    </source>
</evidence>
<keyword evidence="7" id="KW-0539">Nucleus</keyword>
<dbReference type="AlphaFoldDB" id="U4UTX4"/>
<sequence length="301" mass="34331">MLRRKLFESPSHPKGASEDQNSELFASSLETRRSEQVSRFFPGGQDAAPAKSLADAFLEIQTNLNMRLNQIDFVKPPVHYVYNPTEYAHIPHELYHKKYCSARKPLLLVGMNPGPNGMCQTGVPFGDPNWVRNWLQIEGSVSKPATECPKRLVQGFRSARKEPSGDKFWGFWAARCGTAASFFQNAFVHNYCPLAFMESSGRNVTPSDMKEERKALESACDTHYLEVIKLMRPEKIVAIGRYIEKRTLTVLKRAHLNVKVLCLPHPSPRSPNNQDWRKKATEFLQTHNLDTFFQYRADDGN</sequence>
<dbReference type="Pfam" id="PF03167">
    <property type="entry name" value="UDG"/>
    <property type="match status" value="1"/>
</dbReference>
<dbReference type="InterPro" id="IPR039134">
    <property type="entry name" value="SMUG1"/>
</dbReference>
<accession>U4UTX4</accession>
<dbReference type="GO" id="GO:0000703">
    <property type="term" value="F:oxidized pyrimidine nucleobase lesion DNA N-glycosylase activity"/>
    <property type="evidence" value="ECO:0007669"/>
    <property type="project" value="TreeGrafter"/>
</dbReference>
<keyword evidence="5" id="KW-0238">DNA-binding</keyword>
<dbReference type="FunFam" id="3.40.470.10:FF:000005">
    <property type="entry name" value="Single-strand selective monofunctional uracil DNA glycosylase"/>
    <property type="match status" value="1"/>
</dbReference>
<evidence type="ECO:0000256" key="5">
    <source>
        <dbReference type="ARBA" id="ARBA00023125"/>
    </source>
</evidence>
<name>U4UTX4_DENPD</name>
<feature type="region of interest" description="Disordered" evidence="8">
    <location>
        <begin position="1"/>
        <end position="27"/>
    </location>
</feature>
<keyword evidence="4" id="KW-0378">Hydrolase</keyword>
<proteinExistence type="inferred from homology"/>
<dbReference type="EMBL" id="KI209089">
    <property type="protein sequence ID" value="ERL95978.1"/>
    <property type="molecule type" value="Genomic_DNA"/>
</dbReference>
<evidence type="ECO:0000313" key="10">
    <source>
        <dbReference type="EMBL" id="ERL95978.1"/>
    </source>
</evidence>
<evidence type="ECO:0000256" key="1">
    <source>
        <dbReference type="ARBA" id="ARBA00004123"/>
    </source>
</evidence>
<keyword evidence="6" id="KW-0234">DNA repair</keyword>
<dbReference type="SUPFAM" id="SSF52141">
    <property type="entry name" value="Uracil-DNA glycosylase-like"/>
    <property type="match status" value="1"/>
</dbReference>
<feature type="compositionally biased region" description="Polar residues" evidence="8">
    <location>
        <begin position="18"/>
        <end position="27"/>
    </location>
</feature>
<dbReference type="InterPro" id="IPR005122">
    <property type="entry name" value="Uracil-DNA_glycosylase-like"/>
</dbReference>